<dbReference type="Pfam" id="PF00534">
    <property type="entry name" value="Glycos_transf_1"/>
    <property type="match status" value="1"/>
</dbReference>
<dbReference type="OrthoDB" id="506201at2"/>
<feature type="domain" description="Glycosyl transferase family 1" evidence="2">
    <location>
        <begin position="281"/>
        <end position="431"/>
    </location>
</feature>
<evidence type="ECO:0000313" key="4">
    <source>
        <dbReference type="Proteomes" id="UP000033725"/>
    </source>
</evidence>
<dbReference type="PANTHER" id="PTHR12526">
    <property type="entry name" value="GLYCOSYLTRANSFERASE"/>
    <property type="match status" value="1"/>
</dbReference>
<dbReference type="Proteomes" id="UP000033725">
    <property type="component" value="Unassembled WGS sequence"/>
</dbReference>
<organism evidence="3 4">
    <name type="scientific">Microbacterium oxydans</name>
    <dbReference type="NCBI Taxonomy" id="82380"/>
    <lineage>
        <taxon>Bacteria</taxon>
        <taxon>Bacillati</taxon>
        <taxon>Actinomycetota</taxon>
        <taxon>Actinomycetes</taxon>
        <taxon>Micrococcales</taxon>
        <taxon>Microbacteriaceae</taxon>
        <taxon>Microbacterium</taxon>
    </lineage>
</organism>
<dbReference type="PANTHER" id="PTHR12526:SF630">
    <property type="entry name" value="GLYCOSYLTRANSFERASE"/>
    <property type="match status" value="1"/>
</dbReference>
<dbReference type="Gene3D" id="3.40.50.2000">
    <property type="entry name" value="Glycogen Phosphorylase B"/>
    <property type="match status" value="2"/>
</dbReference>
<evidence type="ECO:0000313" key="3">
    <source>
        <dbReference type="EMBL" id="KJL22556.1"/>
    </source>
</evidence>
<dbReference type="GO" id="GO:0047265">
    <property type="term" value="F:poly(glycerol-phosphate) alpha-glucosyltransferase activity"/>
    <property type="evidence" value="ECO:0007669"/>
    <property type="project" value="UniProtKB-EC"/>
</dbReference>
<accession>A0A0F0KTI4</accession>
<comment type="caution">
    <text evidence="3">The sequence shown here is derived from an EMBL/GenBank/DDBJ whole genome shotgun (WGS) entry which is preliminary data.</text>
</comment>
<gene>
    <name evidence="3" type="primary">tagE</name>
    <name evidence="3" type="ORF">RN51_01870</name>
</gene>
<dbReference type="AlphaFoldDB" id="A0A0F0KTI4"/>
<dbReference type="InterPro" id="IPR001296">
    <property type="entry name" value="Glyco_trans_1"/>
</dbReference>
<dbReference type="PATRIC" id="fig|82380.10.peg.1880"/>
<keyword evidence="1 3" id="KW-0808">Transferase</keyword>
<keyword evidence="3" id="KW-0328">Glycosyltransferase</keyword>
<reference evidence="3 4" key="1">
    <citation type="submission" date="2015-02" db="EMBL/GenBank/DDBJ databases">
        <title>Draft genome sequences of ten Microbacterium spp. with emphasis on heavy metal contaminated environments.</title>
        <authorList>
            <person name="Corretto E."/>
        </authorList>
    </citation>
    <scope>NUCLEOTIDE SEQUENCE [LARGE SCALE GENOMIC DNA]</scope>
    <source>
        <strain evidence="3 4">BEL163</strain>
    </source>
</reference>
<dbReference type="SUPFAM" id="SSF53756">
    <property type="entry name" value="UDP-Glycosyltransferase/glycogen phosphorylase"/>
    <property type="match status" value="1"/>
</dbReference>
<evidence type="ECO:0000256" key="1">
    <source>
        <dbReference type="ARBA" id="ARBA00022679"/>
    </source>
</evidence>
<dbReference type="EC" id="2.4.1.52" evidence="3"/>
<dbReference type="EMBL" id="JYIV01000025">
    <property type="protein sequence ID" value="KJL22556.1"/>
    <property type="molecule type" value="Genomic_DNA"/>
</dbReference>
<sequence length="462" mass="49359">MLPDAAPALPDAEYLVLSSRLIPGMDGGYTIATLARARQLASAGVADGSGPQLLTFDPGTTADHAAHRRTFAEQGALVDSSRMRNLFDEAAAEGGGAADWLRAAADPAVSADPDVEYRVLADAEGRPFAALPVIPGNPDWHLSEEPVLVYDAAGRVTGALHGFRGLYRAWLDHVTAAFGDRRIIVICESRQLGELIADWSDPRVRILHTIHTMHVEAPYTPDAPMNTLWTRWFRLADRFDAVIWPTATQRDDVVSRFGASASHVLVPNPIAPVDRRDDLREDGLVVVLGRLAPGKRVDQAIRAFLAADVPGARMEIWGGGPEEERLRALIAELDAGERVLLAGYTDSPGTVLDRASMIVTATAFEGQPLSIVEALLHSAPVVSYDARYGIRDVLEQGGGVLVPSGDVEALGEAIRALLTDPDRLASLSAEAPSVAAAWSPQRSLDALTAVIAEAAARPSRRA</sequence>
<name>A0A0F0KTI4_9MICO</name>
<dbReference type="RefSeq" id="WP_045263757.1">
    <property type="nucleotide sequence ID" value="NZ_JYIV01000025.1"/>
</dbReference>
<evidence type="ECO:0000259" key="2">
    <source>
        <dbReference type="Pfam" id="PF00534"/>
    </source>
</evidence>
<proteinExistence type="predicted"/>
<protein>
    <submittedName>
        <fullName evidence="3">Putative poly(Glycerol-phosphate) alpha-glucosyltransferase</fullName>
        <ecNumber evidence="3">2.4.1.52</ecNumber>
    </submittedName>
</protein>